<evidence type="ECO:0000259" key="8">
    <source>
        <dbReference type="PROSITE" id="PS50262"/>
    </source>
</evidence>
<dbReference type="Proteomes" id="UP001195483">
    <property type="component" value="Unassembled WGS sequence"/>
</dbReference>
<feature type="transmembrane region" description="Helical" evidence="7">
    <location>
        <begin position="194"/>
        <end position="213"/>
    </location>
</feature>
<feature type="domain" description="G-protein coupled receptors family 1 profile" evidence="8">
    <location>
        <begin position="96"/>
        <end position="357"/>
    </location>
</feature>
<keyword evidence="3 7" id="KW-1133">Transmembrane helix</keyword>
<name>A0AAE0WB81_9BIVA</name>
<dbReference type="InterPro" id="IPR052954">
    <property type="entry name" value="GPCR-Ligand_Int"/>
</dbReference>
<reference evidence="9" key="2">
    <citation type="journal article" date="2021" name="Genome Biol. Evol.">
        <title>Developing a high-quality reference genome for a parasitic bivalve with doubly uniparental inheritance (Bivalvia: Unionida).</title>
        <authorList>
            <person name="Smith C.H."/>
        </authorList>
    </citation>
    <scope>NUCLEOTIDE SEQUENCE</scope>
    <source>
        <strain evidence="9">CHS0354</strain>
        <tissue evidence="9">Mantle</tissue>
    </source>
</reference>
<evidence type="ECO:0000256" key="6">
    <source>
        <dbReference type="SAM" id="MobiDB-lite"/>
    </source>
</evidence>
<keyword evidence="10" id="KW-1185">Reference proteome</keyword>
<feature type="transmembrane region" description="Helical" evidence="7">
    <location>
        <begin position="86"/>
        <end position="104"/>
    </location>
</feature>
<dbReference type="GO" id="GO:0016020">
    <property type="term" value="C:membrane"/>
    <property type="evidence" value="ECO:0007669"/>
    <property type="project" value="UniProtKB-SubCell"/>
</dbReference>
<dbReference type="AlphaFoldDB" id="A0AAE0WB81"/>
<keyword evidence="5" id="KW-0297">G-protein coupled receptor</keyword>
<evidence type="ECO:0000313" key="9">
    <source>
        <dbReference type="EMBL" id="KAK3607799.1"/>
    </source>
</evidence>
<comment type="subcellular location">
    <subcellularLocation>
        <location evidence="1">Membrane</location>
    </subcellularLocation>
</comment>
<evidence type="ECO:0000313" key="10">
    <source>
        <dbReference type="Proteomes" id="UP001195483"/>
    </source>
</evidence>
<comment type="similarity">
    <text evidence="5">Belongs to the G-protein coupled receptor 1 family.</text>
</comment>
<feature type="transmembrane region" description="Helical" evidence="7">
    <location>
        <begin position="332"/>
        <end position="357"/>
    </location>
</feature>
<keyword evidence="4 7" id="KW-0472">Membrane</keyword>
<dbReference type="Gene3D" id="1.20.1070.10">
    <property type="entry name" value="Rhodopsin 7-helix transmembrane proteins"/>
    <property type="match status" value="1"/>
</dbReference>
<dbReference type="CDD" id="cd14978">
    <property type="entry name" value="7tmA_FMRFamide_R-like"/>
    <property type="match status" value="1"/>
</dbReference>
<dbReference type="PRINTS" id="PR00237">
    <property type="entry name" value="GPCRRHODOPSN"/>
</dbReference>
<evidence type="ECO:0000256" key="1">
    <source>
        <dbReference type="ARBA" id="ARBA00004370"/>
    </source>
</evidence>
<sequence length="460" mass="52956">MESKNSNELSFTTISTLYAHSSTLRFASVQPNNHLFDLTTHINADFTSFAPMDNVTNTSYVEVDTEKKYDEYIEYIVAFFIQQKGLYLLTPLGLFGSIASLVTLSRMKLIFTSAMYMAALAIVDGISLMIKLTFVEIKRAQISIGSTACALFYYNGTWTQQYSNWILVAMTFERFIAIRFPLKVSKFCTKRNTFTVLLIILFAIMVLNCHFLWTFQEVPHPIFKYECMPRPEYAHFLAKTWYWIDGVSYAMLPCLLLLICNSLIIRKIRTSTGKQLDLTNNMQINAGEKNKQQKQVTIMLLSLSIVFIILTLPNCIFFIVKDEIEINSNYKIARYYFIYNVIYFLSDINQSINFYLYCVAGRKFRQKFIEVFTCKENRRYHLSRLYVAKDMGRRTSSPVSTSAVTGVTRASSSPASDNPSKYISDLKIITVVLELSAVFYLYNNDFHNVDASINPLKSKI</sequence>
<feature type="transmembrane region" description="Helical" evidence="7">
    <location>
        <begin position="110"/>
        <end position="128"/>
    </location>
</feature>
<evidence type="ECO:0000256" key="4">
    <source>
        <dbReference type="ARBA" id="ARBA00023136"/>
    </source>
</evidence>
<organism evidence="9 10">
    <name type="scientific">Potamilus streckersoni</name>
    <dbReference type="NCBI Taxonomy" id="2493646"/>
    <lineage>
        <taxon>Eukaryota</taxon>
        <taxon>Metazoa</taxon>
        <taxon>Spiralia</taxon>
        <taxon>Lophotrochozoa</taxon>
        <taxon>Mollusca</taxon>
        <taxon>Bivalvia</taxon>
        <taxon>Autobranchia</taxon>
        <taxon>Heteroconchia</taxon>
        <taxon>Palaeoheterodonta</taxon>
        <taxon>Unionida</taxon>
        <taxon>Unionoidea</taxon>
        <taxon>Unionidae</taxon>
        <taxon>Ambleminae</taxon>
        <taxon>Lampsilini</taxon>
        <taxon>Potamilus</taxon>
    </lineage>
</organism>
<dbReference type="GO" id="GO:0004930">
    <property type="term" value="F:G protein-coupled receptor activity"/>
    <property type="evidence" value="ECO:0007669"/>
    <property type="project" value="UniProtKB-KW"/>
</dbReference>
<proteinExistence type="inferred from homology"/>
<evidence type="ECO:0000256" key="5">
    <source>
        <dbReference type="RuleBase" id="RU000688"/>
    </source>
</evidence>
<dbReference type="InterPro" id="IPR000276">
    <property type="entry name" value="GPCR_Rhodpsn"/>
</dbReference>
<dbReference type="EMBL" id="JAEAOA010001875">
    <property type="protein sequence ID" value="KAK3607799.1"/>
    <property type="molecule type" value="Genomic_DNA"/>
</dbReference>
<dbReference type="PROSITE" id="PS50262">
    <property type="entry name" value="G_PROTEIN_RECEP_F1_2"/>
    <property type="match status" value="1"/>
</dbReference>
<dbReference type="InterPro" id="IPR017452">
    <property type="entry name" value="GPCR_Rhodpsn_7TM"/>
</dbReference>
<protein>
    <recommendedName>
        <fullName evidence="8">G-protein coupled receptors family 1 profile domain-containing protein</fullName>
    </recommendedName>
</protein>
<keyword evidence="5" id="KW-0807">Transducer</keyword>
<dbReference type="PROSITE" id="PS00237">
    <property type="entry name" value="G_PROTEIN_RECEP_F1_1"/>
    <property type="match status" value="1"/>
</dbReference>
<dbReference type="PANTHER" id="PTHR46641">
    <property type="entry name" value="FMRFAMIDE RECEPTOR-RELATED"/>
    <property type="match status" value="1"/>
</dbReference>
<dbReference type="Pfam" id="PF00001">
    <property type="entry name" value="7tm_1"/>
    <property type="match status" value="1"/>
</dbReference>
<comment type="caution">
    <text evidence="9">The sequence shown here is derived from an EMBL/GenBank/DDBJ whole genome shotgun (WGS) entry which is preliminary data.</text>
</comment>
<keyword evidence="5" id="KW-0675">Receptor</keyword>
<feature type="region of interest" description="Disordered" evidence="6">
    <location>
        <begin position="395"/>
        <end position="418"/>
    </location>
</feature>
<evidence type="ECO:0000256" key="3">
    <source>
        <dbReference type="ARBA" id="ARBA00022989"/>
    </source>
</evidence>
<accession>A0AAE0WB81</accession>
<feature type="transmembrane region" description="Helical" evidence="7">
    <location>
        <begin position="241"/>
        <end position="265"/>
    </location>
</feature>
<reference evidence="9" key="3">
    <citation type="submission" date="2023-05" db="EMBL/GenBank/DDBJ databases">
        <authorList>
            <person name="Smith C.H."/>
        </authorList>
    </citation>
    <scope>NUCLEOTIDE SEQUENCE</scope>
    <source>
        <strain evidence="9">CHS0354</strain>
        <tissue evidence="9">Mantle</tissue>
    </source>
</reference>
<keyword evidence="2 5" id="KW-0812">Transmembrane</keyword>
<reference evidence="9" key="1">
    <citation type="journal article" date="2021" name="Genome Biol. Evol.">
        <title>A High-Quality Reference Genome for a Parasitic Bivalve with Doubly Uniparental Inheritance (Bivalvia: Unionida).</title>
        <authorList>
            <person name="Smith C.H."/>
        </authorList>
    </citation>
    <scope>NUCLEOTIDE SEQUENCE</scope>
    <source>
        <strain evidence="9">CHS0354</strain>
    </source>
</reference>
<feature type="transmembrane region" description="Helical" evidence="7">
    <location>
        <begin position="298"/>
        <end position="320"/>
    </location>
</feature>
<gene>
    <name evidence="9" type="ORF">CHS0354_031300</name>
</gene>
<evidence type="ECO:0000256" key="7">
    <source>
        <dbReference type="SAM" id="Phobius"/>
    </source>
</evidence>
<dbReference type="PANTHER" id="PTHR46641:SF25">
    <property type="entry name" value="CNMAMIDE RECEPTOR-RELATED"/>
    <property type="match status" value="1"/>
</dbReference>
<evidence type="ECO:0000256" key="2">
    <source>
        <dbReference type="ARBA" id="ARBA00022692"/>
    </source>
</evidence>
<dbReference type="SUPFAM" id="SSF81321">
    <property type="entry name" value="Family A G protein-coupled receptor-like"/>
    <property type="match status" value="1"/>
</dbReference>